<dbReference type="PROSITE" id="PS51450">
    <property type="entry name" value="LRR"/>
    <property type="match status" value="1"/>
</dbReference>
<evidence type="ECO:0000256" key="13">
    <source>
        <dbReference type="ARBA" id="ARBA00038736"/>
    </source>
</evidence>
<evidence type="ECO:0000256" key="6">
    <source>
        <dbReference type="ARBA" id="ARBA00022729"/>
    </source>
</evidence>
<evidence type="ECO:0000256" key="4">
    <source>
        <dbReference type="ARBA" id="ARBA00022614"/>
    </source>
</evidence>
<proteinExistence type="predicted"/>
<reference evidence="17 18" key="1">
    <citation type="submission" date="2018-03" db="EMBL/GenBank/DDBJ databases">
        <title>Draft genome sequence of Rohu Carp (Labeo rohita).</title>
        <authorList>
            <person name="Das P."/>
            <person name="Kushwaha B."/>
            <person name="Joshi C.G."/>
            <person name="Kumar D."/>
            <person name="Nagpure N.S."/>
            <person name="Sahoo L."/>
            <person name="Das S.P."/>
            <person name="Bit A."/>
            <person name="Patnaik S."/>
            <person name="Meher P.K."/>
            <person name="Jayasankar P."/>
            <person name="Koringa P.G."/>
            <person name="Patel N.V."/>
            <person name="Hinsu A.T."/>
            <person name="Kumar R."/>
            <person name="Pandey M."/>
            <person name="Agarwal S."/>
            <person name="Srivastava S."/>
            <person name="Singh M."/>
            <person name="Iquebal M.A."/>
            <person name="Jaiswal S."/>
            <person name="Angadi U.B."/>
            <person name="Kumar N."/>
            <person name="Raza M."/>
            <person name="Shah T.M."/>
            <person name="Rai A."/>
            <person name="Jena J.K."/>
        </authorList>
    </citation>
    <scope>NUCLEOTIDE SEQUENCE [LARGE SCALE GENOMIC DNA]</scope>
    <source>
        <strain evidence="17">DASCIFA01</strain>
        <tissue evidence="17">Testis</tissue>
    </source>
</reference>
<dbReference type="PANTHER" id="PTHR46473:SF6">
    <property type="entry name" value="LEUCINE-RICH REPEAT-CONTAINING PROTEIN 52"/>
    <property type="match status" value="1"/>
</dbReference>
<name>A0A498N482_LABRO</name>
<evidence type="ECO:0000256" key="1">
    <source>
        <dbReference type="ARBA" id="ARBA00004162"/>
    </source>
</evidence>
<feature type="domain" description="LRRCT" evidence="15">
    <location>
        <begin position="228"/>
        <end position="281"/>
    </location>
</feature>
<keyword evidence="5 14" id="KW-0812">Transmembrane</keyword>
<dbReference type="InterPro" id="IPR001611">
    <property type="entry name" value="Leu-rich_rpt"/>
</dbReference>
<accession>A0A498N482</accession>
<keyword evidence="4" id="KW-0433">Leucine-rich repeat</keyword>
<evidence type="ECO:0000256" key="3">
    <source>
        <dbReference type="ARBA" id="ARBA00022475"/>
    </source>
</evidence>
<dbReference type="Proteomes" id="UP000290572">
    <property type="component" value="Unassembled WGS sequence"/>
</dbReference>
<evidence type="ECO:0000256" key="14">
    <source>
        <dbReference type="SAM" id="Phobius"/>
    </source>
</evidence>
<dbReference type="Pfam" id="PF13855">
    <property type="entry name" value="LRR_8"/>
    <property type="match status" value="1"/>
</dbReference>
<dbReference type="SUPFAM" id="SSF52058">
    <property type="entry name" value="L domain-like"/>
    <property type="match status" value="1"/>
</dbReference>
<evidence type="ECO:0000313" key="18">
    <source>
        <dbReference type="Proteomes" id="UP000290572"/>
    </source>
</evidence>
<dbReference type="InterPro" id="IPR003591">
    <property type="entry name" value="Leu-rich_rpt_typical-subtyp"/>
</dbReference>
<comment type="caution">
    <text evidence="17">The sequence shown here is derived from an EMBL/GenBank/DDBJ whole genome shotgun (WGS) entry which is preliminary data.</text>
</comment>
<dbReference type="InterPro" id="IPR032675">
    <property type="entry name" value="LRR_dom_sf"/>
</dbReference>
<keyword evidence="6" id="KW-0732">Signal</keyword>
<dbReference type="STRING" id="84645.A0A498N482"/>
<protein>
    <submittedName>
        <fullName evidence="17">Leucine-rich repeat-containing 52-like protein</fullName>
    </submittedName>
</protein>
<dbReference type="AlphaFoldDB" id="A0A498N482"/>
<keyword evidence="12" id="KW-0407">Ion channel</keyword>
<keyword evidence="2" id="KW-0813">Transport</keyword>
<evidence type="ECO:0000313" key="17">
    <source>
        <dbReference type="EMBL" id="RXN27850.1"/>
    </source>
</evidence>
<dbReference type="Pfam" id="PF00560">
    <property type="entry name" value="LRR_1"/>
    <property type="match status" value="1"/>
</dbReference>
<keyword evidence="3" id="KW-1003">Cell membrane</keyword>
<dbReference type="FunFam" id="3.80.10.10:FF:000015">
    <property type="entry name" value="Leucine rich repeat containing 38"/>
    <property type="match status" value="1"/>
</dbReference>
<keyword evidence="7" id="KW-0677">Repeat</keyword>
<evidence type="ECO:0000256" key="10">
    <source>
        <dbReference type="ARBA" id="ARBA00023136"/>
    </source>
</evidence>
<keyword evidence="11" id="KW-1015">Disulfide bond</keyword>
<dbReference type="GO" id="GO:0005249">
    <property type="term" value="F:voltage-gated potassium channel activity"/>
    <property type="evidence" value="ECO:0007669"/>
    <property type="project" value="TreeGrafter"/>
</dbReference>
<dbReference type="PANTHER" id="PTHR46473">
    <property type="entry name" value="GH08155P"/>
    <property type="match status" value="1"/>
</dbReference>
<dbReference type="EMBL" id="QBIY01012910">
    <property type="protein sequence ID" value="RXN14334.1"/>
    <property type="molecule type" value="Genomic_DNA"/>
</dbReference>
<comment type="subcellular location">
    <subcellularLocation>
        <location evidence="1">Cell membrane</location>
        <topology evidence="1">Single-pass membrane protein</topology>
    </subcellularLocation>
</comment>
<evidence type="ECO:0000313" key="16">
    <source>
        <dbReference type="EMBL" id="RXN14334.1"/>
    </source>
</evidence>
<feature type="transmembrane region" description="Helical" evidence="14">
    <location>
        <begin position="289"/>
        <end position="317"/>
    </location>
</feature>
<dbReference type="GO" id="GO:0008076">
    <property type="term" value="C:voltage-gated potassium channel complex"/>
    <property type="evidence" value="ECO:0007669"/>
    <property type="project" value="TreeGrafter"/>
</dbReference>
<keyword evidence="10 14" id="KW-0472">Membrane</keyword>
<dbReference type="GO" id="GO:0044325">
    <property type="term" value="F:transmembrane transporter binding"/>
    <property type="evidence" value="ECO:0007669"/>
    <property type="project" value="TreeGrafter"/>
</dbReference>
<keyword evidence="8 14" id="KW-1133">Transmembrane helix</keyword>
<evidence type="ECO:0000256" key="7">
    <source>
        <dbReference type="ARBA" id="ARBA00022737"/>
    </source>
</evidence>
<organism evidence="17 18">
    <name type="scientific">Labeo rohita</name>
    <name type="common">Indian major carp</name>
    <name type="synonym">Cyprinus rohita</name>
    <dbReference type="NCBI Taxonomy" id="84645"/>
    <lineage>
        <taxon>Eukaryota</taxon>
        <taxon>Metazoa</taxon>
        <taxon>Chordata</taxon>
        <taxon>Craniata</taxon>
        <taxon>Vertebrata</taxon>
        <taxon>Euteleostomi</taxon>
        <taxon>Actinopterygii</taxon>
        <taxon>Neopterygii</taxon>
        <taxon>Teleostei</taxon>
        <taxon>Ostariophysi</taxon>
        <taxon>Cypriniformes</taxon>
        <taxon>Cyprinidae</taxon>
        <taxon>Labeoninae</taxon>
        <taxon>Labeonini</taxon>
        <taxon>Labeo</taxon>
    </lineage>
</organism>
<dbReference type="SMART" id="SM00082">
    <property type="entry name" value="LRRCT"/>
    <property type="match status" value="1"/>
</dbReference>
<comment type="subunit">
    <text evidence="13">Interacts with KCNMA1.</text>
</comment>
<evidence type="ECO:0000256" key="9">
    <source>
        <dbReference type="ARBA" id="ARBA00023065"/>
    </source>
</evidence>
<dbReference type="GO" id="GO:0099104">
    <property type="term" value="F:potassium channel activator activity"/>
    <property type="evidence" value="ECO:0007669"/>
    <property type="project" value="TreeGrafter"/>
</dbReference>
<gene>
    <name evidence="17" type="ORF">ROHU_036379</name>
    <name evidence="16" type="ORF">ROHU_037190</name>
</gene>
<evidence type="ECO:0000256" key="12">
    <source>
        <dbReference type="ARBA" id="ARBA00023303"/>
    </source>
</evidence>
<evidence type="ECO:0000256" key="8">
    <source>
        <dbReference type="ARBA" id="ARBA00022989"/>
    </source>
</evidence>
<sequence length="343" mass="38201">MKDAQRLHSLSLTHTLTEGTSEGLVFSVEVLGASINREDFMKLAATACVPAQILLVLLVHVASTIPPGCPERCVCDDQHVVQCAEQDLRRFPTGLPLTTRQLILSNNRISDLPALELNYLSDLTYLDCSNNSLTHISESTFGNLRKLAYLDLSFNSFCRIEEQTFSALESLVMLRLTDNPRLSEFHPLAFSHASALQVLDISRNNLSRLNVSSLMALGGLRSLGLSGNPWMCACDAEELCLWMHTDTFKFQEEGQTVCDSPPSLRGQRLSELGLWLRRQCHPGLAHQDYLFFVAIGFVIFGVGTVLAWAAGMMIVLCQRCVRWRKDRPNVDMTVEEIKTGQIG</sequence>
<dbReference type="InterPro" id="IPR000483">
    <property type="entry name" value="Cys-rich_flank_reg_C"/>
</dbReference>
<evidence type="ECO:0000256" key="11">
    <source>
        <dbReference type="ARBA" id="ARBA00023157"/>
    </source>
</evidence>
<dbReference type="InterPro" id="IPR051432">
    <property type="entry name" value="KCNMA1_auxiliary"/>
</dbReference>
<keyword evidence="9" id="KW-0406">Ion transport</keyword>
<evidence type="ECO:0000259" key="15">
    <source>
        <dbReference type="SMART" id="SM00082"/>
    </source>
</evidence>
<evidence type="ECO:0000256" key="2">
    <source>
        <dbReference type="ARBA" id="ARBA00022448"/>
    </source>
</evidence>
<dbReference type="SMART" id="SM00369">
    <property type="entry name" value="LRR_TYP"/>
    <property type="match status" value="4"/>
</dbReference>
<dbReference type="EMBL" id="QBIY01011962">
    <property type="protein sequence ID" value="RXN27850.1"/>
    <property type="molecule type" value="Genomic_DNA"/>
</dbReference>
<keyword evidence="18" id="KW-1185">Reference proteome</keyword>
<dbReference type="Gene3D" id="3.80.10.10">
    <property type="entry name" value="Ribonuclease Inhibitor"/>
    <property type="match status" value="1"/>
</dbReference>
<evidence type="ECO:0000256" key="5">
    <source>
        <dbReference type="ARBA" id="ARBA00022692"/>
    </source>
</evidence>